<evidence type="ECO:0000256" key="1">
    <source>
        <dbReference type="SAM" id="MobiDB-lite"/>
    </source>
</evidence>
<evidence type="ECO:0000313" key="2">
    <source>
        <dbReference type="EnsemblPlants" id="LPERR07G06820.1"/>
    </source>
</evidence>
<proteinExistence type="predicted"/>
<reference evidence="2 3" key="1">
    <citation type="submission" date="2012-08" db="EMBL/GenBank/DDBJ databases">
        <title>Oryza genome evolution.</title>
        <authorList>
            <person name="Wing R.A."/>
        </authorList>
    </citation>
    <scope>NUCLEOTIDE SEQUENCE</scope>
</reference>
<protein>
    <submittedName>
        <fullName evidence="2">Uncharacterized protein</fullName>
    </submittedName>
</protein>
<dbReference type="InterPro" id="IPR012871">
    <property type="entry name" value="DUF1668_ORYSA"/>
</dbReference>
<dbReference type="Proteomes" id="UP000032180">
    <property type="component" value="Chromosome 7"/>
</dbReference>
<name>A0A0D9WX06_9ORYZ</name>
<reference evidence="3" key="2">
    <citation type="submission" date="2013-12" db="EMBL/GenBank/DDBJ databases">
        <authorList>
            <person name="Yu Y."/>
            <person name="Lee S."/>
            <person name="de Baynast K."/>
            <person name="Wissotski M."/>
            <person name="Liu L."/>
            <person name="Talag J."/>
            <person name="Goicoechea J."/>
            <person name="Angelova A."/>
            <person name="Jetty R."/>
            <person name="Kudrna D."/>
            <person name="Golser W."/>
            <person name="Rivera L."/>
            <person name="Zhang J."/>
            <person name="Wing R."/>
        </authorList>
    </citation>
    <scope>NUCLEOTIDE SEQUENCE</scope>
</reference>
<keyword evidence="3" id="KW-1185">Reference proteome</keyword>
<dbReference type="HOGENOM" id="CLU_021283_2_2_1"/>
<sequence>MHCLRLTDDDGDLEEKEGKPPTWTWRQLDDSTPMLWSDDPFHLPFDAFNTSSHAVHPMGHTIFVSVTRDGTYSYSTKSRKWTRHGDWELPFRRHGIYNAELDSWSFPPRTGTPPELTVGKEKVFVQVPGWKHVKAELVYMGGSSEYCLVEWLRPEGDDHGDKFVLRLTKLRVVYDDHGEIRATGHRTAGCHKVSKSAKYSLQAAFWM</sequence>
<dbReference type="EnsemblPlants" id="LPERR07G06820.1">
    <property type="protein sequence ID" value="LPERR07G06820.1"/>
    <property type="gene ID" value="LPERR07G06820"/>
</dbReference>
<dbReference type="Pfam" id="PF07893">
    <property type="entry name" value="DUF1668"/>
    <property type="match status" value="1"/>
</dbReference>
<feature type="region of interest" description="Disordered" evidence="1">
    <location>
        <begin position="1"/>
        <end position="24"/>
    </location>
</feature>
<dbReference type="PANTHER" id="PTHR33085:SF69">
    <property type="entry name" value="OS07G0234700 PROTEIN"/>
    <property type="match status" value="1"/>
</dbReference>
<evidence type="ECO:0000313" key="3">
    <source>
        <dbReference type="Proteomes" id="UP000032180"/>
    </source>
</evidence>
<accession>A0A0D9WX06</accession>
<organism evidence="2 3">
    <name type="scientific">Leersia perrieri</name>
    <dbReference type="NCBI Taxonomy" id="77586"/>
    <lineage>
        <taxon>Eukaryota</taxon>
        <taxon>Viridiplantae</taxon>
        <taxon>Streptophyta</taxon>
        <taxon>Embryophyta</taxon>
        <taxon>Tracheophyta</taxon>
        <taxon>Spermatophyta</taxon>
        <taxon>Magnoliopsida</taxon>
        <taxon>Liliopsida</taxon>
        <taxon>Poales</taxon>
        <taxon>Poaceae</taxon>
        <taxon>BOP clade</taxon>
        <taxon>Oryzoideae</taxon>
        <taxon>Oryzeae</taxon>
        <taxon>Oryzinae</taxon>
        <taxon>Leersia</taxon>
    </lineage>
</organism>
<reference evidence="2" key="3">
    <citation type="submission" date="2015-04" db="UniProtKB">
        <authorList>
            <consortium name="EnsemblPlants"/>
        </authorList>
    </citation>
    <scope>IDENTIFICATION</scope>
</reference>
<dbReference type="Gramene" id="LPERR07G06820.1">
    <property type="protein sequence ID" value="LPERR07G06820.1"/>
    <property type="gene ID" value="LPERR07G06820"/>
</dbReference>
<dbReference type="AlphaFoldDB" id="A0A0D9WX06"/>
<dbReference type="PANTHER" id="PTHR33085">
    <property type="entry name" value="OS12G0113100 PROTEIN-RELATED"/>
    <property type="match status" value="1"/>
</dbReference>